<name>A0A7W7HQZ2_9ACTN</name>
<accession>A0A7W7HQZ2</accession>
<sequence>MTDQRTVSDVVMPGSYARRAEDRLRPERADEGYHDPT</sequence>
<evidence type="ECO:0000313" key="3">
    <source>
        <dbReference type="Proteomes" id="UP000590511"/>
    </source>
</evidence>
<protein>
    <submittedName>
        <fullName evidence="2">Uncharacterized protein</fullName>
    </submittedName>
</protein>
<gene>
    <name evidence="2" type="ORF">BJ964_009183</name>
</gene>
<evidence type="ECO:0000313" key="2">
    <source>
        <dbReference type="EMBL" id="MBB4755022.1"/>
    </source>
</evidence>
<feature type="compositionally biased region" description="Basic and acidic residues" evidence="1">
    <location>
        <begin position="18"/>
        <end position="37"/>
    </location>
</feature>
<feature type="region of interest" description="Disordered" evidence="1">
    <location>
        <begin position="1"/>
        <end position="37"/>
    </location>
</feature>
<dbReference type="EMBL" id="JACHNC010000001">
    <property type="protein sequence ID" value="MBB4755022.1"/>
    <property type="molecule type" value="Genomic_DNA"/>
</dbReference>
<reference evidence="2 3" key="1">
    <citation type="submission" date="2020-08" db="EMBL/GenBank/DDBJ databases">
        <title>Sequencing the genomes of 1000 actinobacteria strains.</title>
        <authorList>
            <person name="Klenk H.-P."/>
        </authorList>
    </citation>
    <scope>NUCLEOTIDE SEQUENCE [LARGE SCALE GENOMIC DNA]</scope>
    <source>
        <strain evidence="2 3">DSM 43150</strain>
    </source>
</reference>
<evidence type="ECO:0000256" key="1">
    <source>
        <dbReference type="SAM" id="MobiDB-lite"/>
    </source>
</evidence>
<organism evidence="2 3">
    <name type="scientific">Actinoplanes lobatus</name>
    <dbReference type="NCBI Taxonomy" id="113568"/>
    <lineage>
        <taxon>Bacteria</taxon>
        <taxon>Bacillati</taxon>
        <taxon>Actinomycetota</taxon>
        <taxon>Actinomycetes</taxon>
        <taxon>Micromonosporales</taxon>
        <taxon>Micromonosporaceae</taxon>
        <taxon>Actinoplanes</taxon>
    </lineage>
</organism>
<proteinExistence type="predicted"/>
<dbReference type="Proteomes" id="UP000590511">
    <property type="component" value="Unassembled WGS sequence"/>
</dbReference>
<dbReference type="AlphaFoldDB" id="A0A7W7HQZ2"/>
<comment type="caution">
    <text evidence="2">The sequence shown here is derived from an EMBL/GenBank/DDBJ whole genome shotgun (WGS) entry which is preliminary data.</text>
</comment>